<keyword evidence="3" id="KW-1185">Reference proteome</keyword>
<name>A0A3N6M0L5_9EURY</name>
<evidence type="ECO:0000313" key="2">
    <source>
        <dbReference type="EMBL" id="RQG88104.1"/>
    </source>
</evidence>
<sequence length="77" mass="9270">MDPYPTERLYEEIAFVAYYFNWSRQEILELPHWERQRWCRNISQINEQKNEAGGSDTSLDPDHRVDDLPVANLEEMI</sequence>
<protein>
    <recommendedName>
        <fullName evidence="1">DUF6760 domain-containing protein</fullName>
    </recommendedName>
</protein>
<feature type="domain" description="DUF6760" evidence="1">
    <location>
        <begin position="4"/>
        <end position="54"/>
    </location>
</feature>
<dbReference type="RefSeq" id="WP_124179294.1">
    <property type="nucleotide sequence ID" value="NZ_REFY01000005.1"/>
</dbReference>
<comment type="caution">
    <text evidence="2">The sequence shown here is derived from an EMBL/GenBank/DDBJ whole genome shotgun (WGS) entry which is preliminary data.</text>
</comment>
<organism evidence="2 3">
    <name type="scientific">Natrarchaeobius halalkaliphilus</name>
    <dbReference type="NCBI Taxonomy" id="1679091"/>
    <lineage>
        <taxon>Archaea</taxon>
        <taxon>Methanobacteriati</taxon>
        <taxon>Methanobacteriota</taxon>
        <taxon>Stenosarchaea group</taxon>
        <taxon>Halobacteria</taxon>
        <taxon>Halobacteriales</taxon>
        <taxon>Natrialbaceae</taxon>
        <taxon>Natrarchaeobius</taxon>
    </lineage>
</organism>
<evidence type="ECO:0000259" key="1">
    <source>
        <dbReference type="Pfam" id="PF20546"/>
    </source>
</evidence>
<evidence type="ECO:0000313" key="3">
    <source>
        <dbReference type="Proteomes" id="UP000273828"/>
    </source>
</evidence>
<accession>A0A3N6M0L5</accession>
<dbReference type="Pfam" id="PF20546">
    <property type="entry name" value="DUF6760"/>
    <property type="match status" value="1"/>
</dbReference>
<gene>
    <name evidence="2" type="ORF">EA462_14250</name>
</gene>
<dbReference type="EMBL" id="REFY01000005">
    <property type="protein sequence ID" value="RQG88104.1"/>
    <property type="molecule type" value="Genomic_DNA"/>
</dbReference>
<reference evidence="2 3" key="1">
    <citation type="submission" date="2018-10" db="EMBL/GenBank/DDBJ databases">
        <title>Natrarchaeobius chitinivorans gen. nov., sp. nov., and Natrarchaeobius haloalkaliphilus sp. nov., alkaliphilic, chitin-utilizing haloarchaea from hypersaline alkaline lakes.</title>
        <authorList>
            <person name="Sorokin D.Y."/>
            <person name="Elcheninov A.G."/>
            <person name="Kostrikina N.A."/>
            <person name="Bale N.J."/>
            <person name="Sinninghe Damste J.S."/>
            <person name="Khijniak T.V."/>
            <person name="Kublanov I.V."/>
            <person name="Toshchakov S.V."/>
        </authorList>
    </citation>
    <scope>NUCLEOTIDE SEQUENCE [LARGE SCALE GENOMIC DNA]</scope>
    <source>
        <strain evidence="2 3">AArcht-Sl</strain>
    </source>
</reference>
<dbReference type="AlphaFoldDB" id="A0A3N6M0L5"/>
<proteinExistence type="predicted"/>
<dbReference type="InterPro" id="IPR046648">
    <property type="entry name" value="DUF6760"/>
</dbReference>
<dbReference type="Proteomes" id="UP000273828">
    <property type="component" value="Unassembled WGS sequence"/>
</dbReference>